<protein>
    <submittedName>
        <fullName evidence="1">Uncharacterized protein</fullName>
    </submittedName>
</protein>
<proteinExistence type="predicted"/>
<comment type="caution">
    <text evidence="1">The sequence shown here is derived from an EMBL/GenBank/DDBJ whole genome shotgun (WGS) entry which is preliminary data.</text>
</comment>
<keyword evidence="2" id="KW-1185">Reference proteome</keyword>
<sequence>MARRLQTLKGDVAGQPSCWPGEETVVDVTVRGHVERSSDSERSRSVAGYILSPRFSNSYNVATAGDKERAVTHPGYKTRLPRRLFSRQPYDPTAFTTQTSLNTEHTHCPGIKVKCTTESTVVAQLKARLFPEHNGLAPTDMRLDSASVKVKTRSLGHTTVAAMDLVGGKSLVPSLRPVKLECDSIERALKSDKLMGGAKHSRGK</sequence>
<dbReference type="AlphaFoldDB" id="A0AAD9DNY8"/>
<accession>A0AAD9DNY8</accession>
<name>A0AAD9DNY8_9TELE</name>
<reference evidence="1" key="1">
    <citation type="submission" date="2023-03" db="EMBL/GenBank/DDBJ databases">
        <title>Electrophorus voltai genome.</title>
        <authorList>
            <person name="Bian C."/>
        </authorList>
    </citation>
    <scope>NUCLEOTIDE SEQUENCE</scope>
    <source>
        <strain evidence="1">CB-2022</strain>
        <tissue evidence="1">Muscle</tissue>
    </source>
</reference>
<gene>
    <name evidence="1" type="ORF">P4O66_014927</name>
</gene>
<dbReference type="EMBL" id="JAROKS010000022">
    <property type="protein sequence ID" value="KAK1789765.1"/>
    <property type="molecule type" value="Genomic_DNA"/>
</dbReference>
<dbReference type="Proteomes" id="UP001239994">
    <property type="component" value="Unassembled WGS sequence"/>
</dbReference>
<organism evidence="1 2">
    <name type="scientific">Electrophorus voltai</name>
    <dbReference type="NCBI Taxonomy" id="2609070"/>
    <lineage>
        <taxon>Eukaryota</taxon>
        <taxon>Metazoa</taxon>
        <taxon>Chordata</taxon>
        <taxon>Craniata</taxon>
        <taxon>Vertebrata</taxon>
        <taxon>Euteleostomi</taxon>
        <taxon>Actinopterygii</taxon>
        <taxon>Neopterygii</taxon>
        <taxon>Teleostei</taxon>
        <taxon>Ostariophysi</taxon>
        <taxon>Gymnotiformes</taxon>
        <taxon>Gymnotoidei</taxon>
        <taxon>Gymnotidae</taxon>
        <taxon>Electrophorus</taxon>
    </lineage>
</organism>
<evidence type="ECO:0000313" key="1">
    <source>
        <dbReference type="EMBL" id="KAK1789765.1"/>
    </source>
</evidence>
<evidence type="ECO:0000313" key="2">
    <source>
        <dbReference type="Proteomes" id="UP001239994"/>
    </source>
</evidence>